<keyword evidence="5 11" id="KW-0031">Aminopeptidase</keyword>
<evidence type="ECO:0000256" key="9">
    <source>
        <dbReference type="ARBA" id="ARBA00022833"/>
    </source>
</evidence>
<comment type="catalytic activity">
    <reaction evidence="1">
        <text>Release of an N-terminal aspartate or glutamate from a peptide, with a preference for aspartate.</text>
        <dbReference type="EC" id="3.4.11.21"/>
    </reaction>
</comment>
<proteinExistence type="inferred from homology"/>
<comment type="similarity">
    <text evidence="3 11">Belongs to the peptidase M18 family.</text>
</comment>
<dbReference type="GO" id="GO:0004177">
    <property type="term" value="F:aminopeptidase activity"/>
    <property type="evidence" value="ECO:0007669"/>
    <property type="project" value="UniProtKB-KW"/>
</dbReference>
<dbReference type="VEuPathDB" id="AmoebaDB:NF0087390"/>
<gene>
    <name evidence="12" type="ORF">FDP41_002768</name>
</gene>
<dbReference type="InterPro" id="IPR001948">
    <property type="entry name" value="Peptidase_M18"/>
</dbReference>
<dbReference type="GO" id="GO:0006508">
    <property type="term" value="P:proteolysis"/>
    <property type="evidence" value="ECO:0007669"/>
    <property type="project" value="UniProtKB-KW"/>
</dbReference>
<name>A0A6A5BJW8_NAEFO</name>
<dbReference type="Pfam" id="PF05343">
    <property type="entry name" value="Peptidase_M42"/>
    <property type="match status" value="1"/>
</dbReference>
<accession>A0A6A5BJW8</accession>
<keyword evidence="6 11" id="KW-0645">Protease</keyword>
<evidence type="ECO:0000256" key="1">
    <source>
        <dbReference type="ARBA" id="ARBA00001335"/>
    </source>
</evidence>
<keyword evidence="9 11" id="KW-0862">Zinc</keyword>
<reference evidence="12 13" key="1">
    <citation type="journal article" date="2019" name="Sci. Rep.">
        <title>Nanopore sequencing improves the draft genome of the human pathogenic amoeba Naegleria fowleri.</title>
        <authorList>
            <person name="Liechti N."/>
            <person name="Schurch N."/>
            <person name="Bruggmann R."/>
            <person name="Wittwer M."/>
        </authorList>
    </citation>
    <scope>NUCLEOTIDE SEQUENCE [LARGE SCALE GENOMIC DNA]</scope>
    <source>
        <strain evidence="12 13">ATCC 30894</strain>
    </source>
</reference>
<dbReference type="GeneID" id="68109986"/>
<dbReference type="PANTHER" id="PTHR28570:SF3">
    <property type="entry name" value="ASPARTYL AMINOPEPTIDASE"/>
    <property type="match status" value="1"/>
</dbReference>
<evidence type="ECO:0000256" key="11">
    <source>
        <dbReference type="RuleBase" id="RU004386"/>
    </source>
</evidence>
<dbReference type="GO" id="GO:0008237">
    <property type="term" value="F:metallopeptidase activity"/>
    <property type="evidence" value="ECO:0007669"/>
    <property type="project" value="UniProtKB-KW"/>
</dbReference>
<dbReference type="EC" id="3.4.11.21" evidence="4"/>
<dbReference type="Proteomes" id="UP000444721">
    <property type="component" value="Unassembled WGS sequence"/>
</dbReference>
<keyword evidence="7 11" id="KW-0479">Metal-binding</keyword>
<evidence type="ECO:0000256" key="5">
    <source>
        <dbReference type="ARBA" id="ARBA00022438"/>
    </source>
</evidence>
<dbReference type="SUPFAM" id="SSF53187">
    <property type="entry name" value="Zn-dependent exopeptidases"/>
    <property type="match status" value="1"/>
</dbReference>
<evidence type="ECO:0000256" key="2">
    <source>
        <dbReference type="ARBA" id="ARBA00001947"/>
    </source>
</evidence>
<dbReference type="SUPFAM" id="SSF101821">
    <property type="entry name" value="Aminopeptidase/glucanase lid domain"/>
    <property type="match status" value="1"/>
</dbReference>
<dbReference type="PRINTS" id="PR00932">
    <property type="entry name" value="AMINO1PTASE"/>
</dbReference>
<dbReference type="FunFam" id="2.30.250.10:FF:000001">
    <property type="entry name" value="Aspartyl aminopeptidase 1"/>
    <property type="match status" value="1"/>
</dbReference>
<dbReference type="Pfam" id="PF02127">
    <property type="entry name" value="Peptidase_M18"/>
    <property type="match status" value="1"/>
</dbReference>
<dbReference type="RefSeq" id="XP_044562966.1">
    <property type="nucleotide sequence ID" value="XM_044705998.1"/>
</dbReference>
<dbReference type="OMA" id="GPILKVN"/>
<organism evidence="12 13">
    <name type="scientific">Naegleria fowleri</name>
    <name type="common">Brain eating amoeba</name>
    <dbReference type="NCBI Taxonomy" id="5763"/>
    <lineage>
        <taxon>Eukaryota</taxon>
        <taxon>Discoba</taxon>
        <taxon>Heterolobosea</taxon>
        <taxon>Tetramitia</taxon>
        <taxon>Eutetramitia</taxon>
        <taxon>Vahlkampfiidae</taxon>
        <taxon>Naegleria</taxon>
    </lineage>
</organism>
<dbReference type="VEuPathDB" id="AmoebaDB:FDP41_002768"/>
<evidence type="ECO:0000256" key="10">
    <source>
        <dbReference type="ARBA" id="ARBA00023049"/>
    </source>
</evidence>
<evidence type="ECO:0000313" key="13">
    <source>
        <dbReference type="Proteomes" id="UP000444721"/>
    </source>
</evidence>
<protein>
    <recommendedName>
        <fullName evidence="4">aspartyl aminopeptidase</fullName>
        <ecNumber evidence="4">3.4.11.21</ecNumber>
    </recommendedName>
</protein>
<comment type="cofactor">
    <cofactor evidence="2">
        <name>Zn(2+)</name>
        <dbReference type="ChEBI" id="CHEBI:29105"/>
    </cofactor>
</comment>
<evidence type="ECO:0000256" key="6">
    <source>
        <dbReference type="ARBA" id="ARBA00022670"/>
    </source>
</evidence>
<comment type="caution">
    <text evidence="12">The sequence shown here is derived from an EMBL/GenBank/DDBJ whole genome shotgun (WGS) entry which is preliminary data.</text>
</comment>
<dbReference type="OrthoDB" id="9880441at2759"/>
<sequence>MSTLEAIRNAQPIAQKMVDFINKSKSPYHVVGTIKQKLAEFGFEQLYEREANWSEKIKPCGKYFFTRNHSTIVAFSVGGNFKPGASGLKIIGAHTDSPHLIMKPISSQKSSGYLQVGVQTYGGGLWYTWFDRDLTVAGRVIVADGKDKFKQHLVEIDKPILRIPSLAIHLQREVSQDGFKPNTETHLLPIIGTELGELSDDPNAKGFIANHHSVLLKALAQELKCDVADIKDFDLSIVDTQPGVIGGVNEVGSTSSYGADSSLISDTINRVIQCTHASIDKNAPVDSYGACIAKSFIISCDMAHAVHPNYSEKHQAKHRPQIHQGLVLKTNANQRYTTNGYTSFLFGELARRKNIPLQSFVVRNDSACGSTIGPIVSSNTSIRTIDVGIPQLSMHSIREQCGVVDIKSTVDLFTHFFNEFSDIDSSVYVDE</sequence>
<dbReference type="GO" id="GO:0008270">
    <property type="term" value="F:zinc ion binding"/>
    <property type="evidence" value="ECO:0007669"/>
    <property type="project" value="InterPro"/>
</dbReference>
<dbReference type="Gene3D" id="2.30.250.10">
    <property type="entry name" value="Aminopeptidase i, Domain 2"/>
    <property type="match status" value="1"/>
</dbReference>
<keyword evidence="8 11" id="KW-0378">Hydrolase</keyword>
<dbReference type="VEuPathDB" id="AmoebaDB:NfTy_056690"/>
<dbReference type="EMBL" id="VFQX01000030">
    <property type="protein sequence ID" value="KAF0978253.1"/>
    <property type="molecule type" value="Genomic_DNA"/>
</dbReference>
<dbReference type="PANTHER" id="PTHR28570">
    <property type="entry name" value="ASPARTYL AMINOPEPTIDASE"/>
    <property type="match status" value="1"/>
</dbReference>
<keyword evidence="10 11" id="KW-0482">Metalloprotease</keyword>
<evidence type="ECO:0000313" key="12">
    <source>
        <dbReference type="EMBL" id="KAF0978253.1"/>
    </source>
</evidence>
<evidence type="ECO:0000256" key="3">
    <source>
        <dbReference type="ARBA" id="ARBA00008290"/>
    </source>
</evidence>
<evidence type="ECO:0000256" key="8">
    <source>
        <dbReference type="ARBA" id="ARBA00022801"/>
    </source>
</evidence>
<dbReference type="GO" id="GO:0005737">
    <property type="term" value="C:cytoplasm"/>
    <property type="evidence" value="ECO:0007669"/>
    <property type="project" value="UniProtKB-ARBA"/>
</dbReference>
<dbReference type="InterPro" id="IPR023358">
    <property type="entry name" value="Peptidase_M18_dom2"/>
</dbReference>
<dbReference type="AlphaFoldDB" id="A0A6A5BJW8"/>
<evidence type="ECO:0000256" key="7">
    <source>
        <dbReference type="ARBA" id="ARBA00022723"/>
    </source>
</evidence>
<dbReference type="InterPro" id="IPR008007">
    <property type="entry name" value="Peptidase_M42"/>
</dbReference>
<dbReference type="CDD" id="cd05658">
    <property type="entry name" value="M18_DAP"/>
    <property type="match status" value="1"/>
</dbReference>
<dbReference type="Gene3D" id="3.40.630.10">
    <property type="entry name" value="Zn peptidases"/>
    <property type="match status" value="2"/>
</dbReference>
<evidence type="ECO:0000256" key="4">
    <source>
        <dbReference type="ARBA" id="ARBA00011965"/>
    </source>
</evidence>
<keyword evidence="13" id="KW-1185">Reference proteome</keyword>